<reference evidence="1" key="1">
    <citation type="submission" date="2021-06" db="EMBL/GenBank/DDBJ databases">
        <authorList>
            <person name="Kallberg Y."/>
            <person name="Tangrot J."/>
            <person name="Rosling A."/>
        </authorList>
    </citation>
    <scope>NUCLEOTIDE SEQUENCE</scope>
    <source>
        <strain evidence="1">AZ414A</strain>
    </source>
</reference>
<dbReference type="Proteomes" id="UP000789706">
    <property type="component" value="Unassembled WGS sequence"/>
</dbReference>
<protein>
    <submittedName>
        <fullName evidence="1">5124_t:CDS:1</fullName>
    </submittedName>
</protein>
<organism evidence="1 2">
    <name type="scientific">Diversispora eburnea</name>
    <dbReference type="NCBI Taxonomy" id="1213867"/>
    <lineage>
        <taxon>Eukaryota</taxon>
        <taxon>Fungi</taxon>
        <taxon>Fungi incertae sedis</taxon>
        <taxon>Mucoromycota</taxon>
        <taxon>Glomeromycotina</taxon>
        <taxon>Glomeromycetes</taxon>
        <taxon>Diversisporales</taxon>
        <taxon>Diversisporaceae</taxon>
        <taxon>Diversispora</taxon>
    </lineage>
</organism>
<sequence length="161" mass="19015">MDLEVYNNLINYLLFHKYPENFITSDKQRLARQVTQYLIEQGQLLKKNKNNFDKPLRFNDKKNYSILTYEEALERRISSLIETFTDALIISSRNVTSAQELQKERQKYLVKAHEYIDDAYNAEVDLDLELYDKGEILSLLRQEVQQITSQNGAQFLTVANR</sequence>
<dbReference type="AlphaFoldDB" id="A0A9N9BV84"/>
<dbReference type="EMBL" id="CAJVPK010001230">
    <property type="protein sequence ID" value="CAG8577744.1"/>
    <property type="molecule type" value="Genomic_DNA"/>
</dbReference>
<name>A0A9N9BV84_9GLOM</name>
<keyword evidence="2" id="KW-1185">Reference proteome</keyword>
<accession>A0A9N9BV84</accession>
<feature type="non-terminal residue" evidence="1">
    <location>
        <position position="1"/>
    </location>
</feature>
<evidence type="ECO:0000313" key="2">
    <source>
        <dbReference type="Proteomes" id="UP000789706"/>
    </source>
</evidence>
<evidence type="ECO:0000313" key="1">
    <source>
        <dbReference type="EMBL" id="CAG8577744.1"/>
    </source>
</evidence>
<comment type="caution">
    <text evidence="1">The sequence shown here is derived from an EMBL/GenBank/DDBJ whole genome shotgun (WGS) entry which is preliminary data.</text>
</comment>
<gene>
    <name evidence="1" type="ORF">DEBURN_LOCUS8415</name>
</gene>
<proteinExistence type="predicted"/>